<organism evidence="3 4">
    <name type="scientific">Parasitella parasitica</name>
    <dbReference type="NCBI Taxonomy" id="35722"/>
    <lineage>
        <taxon>Eukaryota</taxon>
        <taxon>Fungi</taxon>
        <taxon>Fungi incertae sedis</taxon>
        <taxon>Mucoromycota</taxon>
        <taxon>Mucoromycotina</taxon>
        <taxon>Mucoromycetes</taxon>
        <taxon>Mucorales</taxon>
        <taxon>Mucorineae</taxon>
        <taxon>Mucoraceae</taxon>
        <taxon>Parasitella</taxon>
    </lineage>
</organism>
<evidence type="ECO:0000256" key="1">
    <source>
        <dbReference type="SAM" id="MobiDB-lite"/>
    </source>
</evidence>
<evidence type="ECO:0000313" key="3">
    <source>
        <dbReference type="EMBL" id="CEP11090.1"/>
    </source>
</evidence>
<feature type="compositionally biased region" description="Basic and acidic residues" evidence="1">
    <location>
        <begin position="201"/>
        <end position="217"/>
    </location>
</feature>
<dbReference type="OrthoDB" id="2127950at2759"/>
<dbReference type="Gene3D" id="3.30.470.20">
    <property type="entry name" value="ATP-grasp fold, B domain"/>
    <property type="match status" value="1"/>
</dbReference>
<dbReference type="PANTHER" id="PTHR46088:SF1">
    <property type="entry name" value="TUBULIN--TYROSINE LIGASE-LIKE PROTEIN 12"/>
    <property type="match status" value="1"/>
</dbReference>
<dbReference type="PANTHER" id="PTHR46088">
    <property type="entry name" value="TUBULIN--TYROSINE LIGASE-LIKE PROTEIN 12"/>
    <property type="match status" value="1"/>
</dbReference>
<dbReference type="AlphaFoldDB" id="A0A0B7N6I3"/>
<feature type="region of interest" description="Disordered" evidence="1">
    <location>
        <begin position="196"/>
        <end position="217"/>
    </location>
</feature>
<dbReference type="InterPro" id="IPR027749">
    <property type="entry name" value="TTLL12"/>
</dbReference>
<sequence>MASAFESFKVVHQYQLSSIPEELWQPLFMKLGEDYLDAGKGNVAEIHLGDPMKGYSLHVKADKSLKKHRQVQLLVSERSTRVDIFLIDHAWITSPENAKQELRLNVALMDRLENLMNIEQVDAPENSDDEEEDDDKPDAELIQLVASQANVSEKEAETALIAENNEVVNAIMRLTIDPEQQAETEKLDDLMMKQILASGKPQEKGDKEQQERIKRREQREKDWINERVDTIYNKMWSYIQTYTYSILQKDGQPTPQTAWYINDEVGSAICHSSDPNVICLPFIFSRGASGMIPYSVFFPIKDIAGGDIITCDLLPKNVERESDKLAYLLAFQDRVLLTGDTERKRNELIQAFKAEHERLKNQKCTLAETLSSEQVLEAFKKEAAEAKTKADSIIVWTDTTFVQQFLKLGNVKFTDDPAKADIIWSCHDFQKWDSLSPHQTVNQFPNEKCITFKHNMAELIRKTYGLPDWYMPTYNIMTQLSEVVGDYLNSEDSQETNLWILKPWNFARGLGLDITKNLSEIIRQHDNSVPKIAQRYLVSPCLYNGKKFDLRYIVLVRRTEPNLIAFVYNMFWTRLANKKYSLDSLDDYECQFTVMNYSKYEMTQLDYKSFIHSMEKQHAIKWDVVQKDINNAMKKVLAAAAFTSQPLGLAHTTPNKFDAFSVYGFDIMLTDDFKPVVIEANFSPDCTRACQYDPEFVNNIFSLVDGRFGTTEKGLDAFTAL</sequence>
<dbReference type="PROSITE" id="PS51221">
    <property type="entry name" value="TTL"/>
    <property type="match status" value="1"/>
</dbReference>
<dbReference type="SUPFAM" id="SSF56059">
    <property type="entry name" value="Glutathione synthetase ATP-binding domain-like"/>
    <property type="match status" value="1"/>
</dbReference>
<protein>
    <recommendedName>
        <fullName evidence="2">Tubulin--tyrosine ligase-like protein 12 SET-like domain-containing protein</fullName>
    </recommendedName>
</protein>
<proteinExistence type="predicted"/>
<accession>A0A0B7N6I3</accession>
<dbReference type="Pfam" id="PF03133">
    <property type="entry name" value="TTL"/>
    <property type="match status" value="1"/>
</dbReference>
<dbReference type="GO" id="GO:0005737">
    <property type="term" value="C:cytoplasm"/>
    <property type="evidence" value="ECO:0007669"/>
    <property type="project" value="TreeGrafter"/>
</dbReference>
<reference evidence="3 4" key="1">
    <citation type="submission" date="2014-09" db="EMBL/GenBank/DDBJ databases">
        <authorList>
            <person name="Ellenberger Sabrina"/>
        </authorList>
    </citation>
    <scope>NUCLEOTIDE SEQUENCE [LARGE SCALE GENOMIC DNA]</scope>
    <source>
        <strain evidence="3 4">CBS 412.66</strain>
    </source>
</reference>
<feature type="domain" description="Tubulin--tyrosine ligase-like protein 12 SET-like" evidence="2">
    <location>
        <begin position="226"/>
        <end position="313"/>
    </location>
</feature>
<dbReference type="Gene3D" id="1.10.8.10">
    <property type="entry name" value="DNA helicase RuvA subunit, C-terminal domain"/>
    <property type="match status" value="1"/>
</dbReference>
<dbReference type="Proteomes" id="UP000054107">
    <property type="component" value="Unassembled WGS sequence"/>
</dbReference>
<evidence type="ECO:0000259" key="2">
    <source>
        <dbReference type="Pfam" id="PF25556"/>
    </source>
</evidence>
<dbReference type="Pfam" id="PF25556">
    <property type="entry name" value="SET_TTL"/>
    <property type="match status" value="1"/>
</dbReference>
<feature type="compositionally biased region" description="Acidic residues" evidence="1">
    <location>
        <begin position="125"/>
        <end position="137"/>
    </location>
</feature>
<keyword evidence="4" id="KW-1185">Reference proteome</keyword>
<evidence type="ECO:0000313" key="4">
    <source>
        <dbReference type="Proteomes" id="UP000054107"/>
    </source>
</evidence>
<feature type="region of interest" description="Disordered" evidence="1">
    <location>
        <begin position="118"/>
        <end position="137"/>
    </location>
</feature>
<dbReference type="InterPro" id="IPR057954">
    <property type="entry name" value="SET_TTL12"/>
</dbReference>
<gene>
    <name evidence="3" type="primary">PARPA_04891.1 scaffold 15694</name>
</gene>
<dbReference type="InterPro" id="IPR004344">
    <property type="entry name" value="TTL/TTLL_fam"/>
</dbReference>
<dbReference type="CDD" id="cd08161">
    <property type="entry name" value="SET"/>
    <property type="match status" value="1"/>
</dbReference>
<dbReference type="EMBL" id="LN725636">
    <property type="protein sequence ID" value="CEP11090.1"/>
    <property type="molecule type" value="Genomic_DNA"/>
</dbReference>
<dbReference type="CDD" id="cd14278">
    <property type="entry name" value="UBA_NAC_like"/>
    <property type="match status" value="1"/>
</dbReference>
<dbReference type="STRING" id="35722.A0A0B7N6I3"/>
<name>A0A0B7N6I3_9FUNG</name>